<dbReference type="EMBL" id="JAJFAZ020000006">
    <property type="protein sequence ID" value="KAI5323349.1"/>
    <property type="molecule type" value="Genomic_DNA"/>
</dbReference>
<evidence type="ECO:0000256" key="1">
    <source>
        <dbReference type="SAM" id="Coils"/>
    </source>
</evidence>
<reference evidence="2 3" key="1">
    <citation type="journal article" date="2022" name="G3 (Bethesda)">
        <title>Whole-genome sequence and methylome profiling of the almond [Prunus dulcis (Mill.) D.A. Webb] cultivar 'Nonpareil'.</title>
        <authorList>
            <person name="D'Amico-Willman K.M."/>
            <person name="Ouma W.Z."/>
            <person name="Meulia T."/>
            <person name="Sideli G.M."/>
            <person name="Gradziel T.M."/>
            <person name="Fresnedo-Ramirez J."/>
        </authorList>
    </citation>
    <scope>NUCLEOTIDE SEQUENCE [LARGE SCALE GENOMIC DNA]</scope>
    <source>
        <strain evidence="2">Clone GOH B32 T37-40</strain>
    </source>
</reference>
<protein>
    <submittedName>
        <fullName evidence="2">Uncharacterized protein</fullName>
    </submittedName>
</protein>
<comment type="caution">
    <text evidence="2">The sequence shown here is derived from an EMBL/GenBank/DDBJ whole genome shotgun (WGS) entry which is preliminary data.</text>
</comment>
<name>A0AAD4YW16_PRUDU</name>
<keyword evidence="3" id="KW-1185">Reference proteome</keyword>
<accession>A0AAD4YW16</accession>
<feature type="coiled-coil region" evidence="1">
    <location>
        <begin position="39"/>
        <end position="66"/>
    </location>
</feature>
<dbReference type="AlphaFoldDB" id="A0AAD4YW16"/>
<keyword evidence="1" id="KW-0175">Coiled coil</keyword>
<evidence type="ECO:0000313" key="3">
    <source>
        <dbReference type="Proteomes" id="UP001054821"/>
    </source>
</evidence>
<gene>
    <name evidence="2" type="ORF">L3X38_032421</name>
</gene>
<sequence length="140" mass="16344">MYLVVQLLELREKEKHMAVNRSHSCQLITNGILVQNVVELIKKRNKDELEQNEDELERKRVMVQRRHQLYGGPIRIYKAIKDNLRSLMIAVKLSFVKSTPQPKTLVEIFDTTTNREIVVLDPFPAKENNAFMAAHCDKED</sequence>
<organism evidence="2 3">
    <name type="scientific">Prunus dulcis</name>
    <name type="common">Almond</name>
    <name type="synonym">Amygdalus dulcis</name>
    <dbReference type="NCBI Taxonomy" id="3755"/>
    <lineage>
        <taxon>Eukaryota</taxon>
        <taxon>Viridiplantae</taxon>
        <taxon>Streptophyta</taxon>
        <taxon>Embryophyta</taxon>
        <taxon>Tracheophyta</taxon>
        <taxon>Spermatophyta</taxon>
        <taxon>Magnoliopsida</taxon>
        <taxon>eudicotyledons</taxon>
        <taxon>Gunneridae</taxon>
        <taxon>Pentapetalae</taxon>
        <taxon>rosids</taxon>
        <taxon>fabids</taxon>
        <taxon>Rosales</taxon>
        <taxon>Rosaceae</taxon>
        <taxon>Amygdaloideae</taxon>
        <taxon>Amygdaleae</taxon>
        <taxon>Prunus</taxon>
    </lineage>
</organism>
<proteinExistence type="predicted"/>
<dbReference type="Proteomes" id="UP001054821">
    <property type="component" value="Chromosome 6"/>
</dbReference>
<evidence type="ECO:0000313" key="2">
    <source>
        <dbReference type="EMBL" id="KAI5323349.1"/>
    </source>
</evidence>